<gene>
    <name evidence="1" type="ORF">MYCFIDRAFT_178050</name>
</gene>
<dbReference type="RefSeq" id="XP_007930178.1">
    <property type="nucleotide sequence ID" value="XM_007931987.1"/>
</dbReference>
<dbReference type="AlphaFoldDB" id="M3A4C4"/>
<evidence type="ECO:0000313" key="1">
    <source>
        <dbReference type="EMBL" id="EME79466.1"/>
    </source>
</evidence>
<reference evidence="1 2" key="1">
    <citation type="journal article" date="2012" name="PLoS Pathog.">
        <title>Diverse lifestyles and strategies of plant pathogenesis encoded in the genomes of eighteen Dothideomycetes fungi.</title>
        <authorList>
            <person name="Ohm R.A."/>
            <person name="Feau N."/>
            <person name="Henrissat B."/>
            <person name="Schoch C.L."/>
            <person name="Horwitz B.A."/>
            <person name="Barry K.W."/>
            <person name="Condon B.J."/>
            <person name="Copeland A.C."/>
            <person name="Dhillon B."/>
            <person name="Glaser F."/>
            <person name="Hesse C.N."/>
            <person name="Kosti I."/>
            <person name="LaButti K."/>
            <person name="Lindquist E.A."/>
            <person name="Lucas S."/>
            <person name="Salamov A.A."/>
            <person name="Bradshaw R.E."/>
            <person name="Ciuffetti L."/>
            <person name="Hamelin R.C."/>
            <person name="Kema G.H.J."/>
            <person name="Lawrence C."/>
            <person name="Scott J.A."/>
            <person name="Spatafora J.W."/>
            <person name="Turgeon B.G."/>
            <person name="de Wit P.J.G.M."/>
            <person name="Zhong S."/>
            <person name="Goodwin S.B."/>
            <person name="Grigoriev I.V."/>
        </authorList>
    </citation>
    <scope>NUCLEOTIDE SEQUENCE [LARGE SCALE GENOMIC DNA]</scope>
    <source>
        <strain evidence="1 2">CIRAD86</strain>
    </source>
</reference>
<keyword evidence="2" id="KW-1185">Reference proteome</keyword>
<dbReference type="GeneID" id="19333880"/>
<dbReference type="KEGG" id="pfj:MYCFIDRAFT_178050"/>
<dbReference type="HOGENOM" id="CLU_1511233_0_0_1"/>
<dbReference type="Proteomes" id="UP000016932">
    <property type="component" value="Unassembled WGS sequence"/>
</dbReference>
<sequence>MKLPDLVLTDPQHHVCRKSLVLLVKACAVLSKRCISPVYHKFHIFDLLLVVCDRVVKKCLIAHRRTSIQACSSSGPEPKGREVSQLGWLQSYGKAERFHVHGAQHSVIQTMEYLYSSRTMGILAGIASLLLSICSSILQSQFDRTRHVWRFYPQAARPAFPSRLDFSLVVSGQDHKND</sequence>
<dbReference type="EMBL" id="KB446562">
    <property type="protein sequence ID" value="EME79466.1"/>
    <property type="molecule type" value="Genomic_DNA"/>
</dbReference>
<proteinExistence type="predicted"/>
<name>M3A4C4_PSEFD</name>
<dbReference type="VEuPathDB" id="FungiDB:MYCFIDRAFT_178050"/>
<accession>M3A4C4</accession>
<evidence type="ECO:0000313" key="2">
    <source>
        <dbReference type="Proteomes" id="UP000016932"/>
    </source>
</evidence>
<protein>
    <submittedName>
        <fullName evidence="1">Uncharacterized protein</fullName>
    </submittedName>
</protein>
<organism evidence="1 2">
    <name type="scientific">Pseudocercospora fijiensis (strain CIRAD86)</name>
    <name type="common">Black leaf streak disease fungus</name>
    <name type="synonym">Mycosphaerella fijiensis</name>
    <dbReference type="NCBI Taxonomy" id="383855"/>
    <lineage>
        <taxon>Eukaryota</taxon>
        <taxon>Fungi</taxon>
        <taxon>Dikarya</taxon>
        <taxon>Ascomycota</taxon>
        <taxon>Pezizomycotina</taxon>
        <taxon>Dothideomycetes</taxon>
        <taxon>Dothideomycetidae</taxon>
        <taxon>Mycosphaerellales</taxon>
        <taxon>Mycosphaerellaceae</taxon>
        <taxon>Pseudocercospora</taxon>
    </lineage>
</organism>